<evidence type="ECO:0000256" key="5">
    <source>
        <dbReference type="ARBA" id="ARBA00022490"/>
    </source>
</evidence>
<evidence type="ECO:0000256" key="11">
    <source>
        <dbReference type="SAM" id="Coils"/>
    </source>
</evidence>
<evidence type="ECO:0000256" key="10">
    <source>
        <dbReference type="ARBA" id="ARBA00023254"/>
    </source>
</evidence>
<keyword evidence="6" id="KW-0221">Differentiation</keyword>
<keyword evidence="4" id="KW-0217">Developmental protein</keyword>
<dbReference type="AlphaFoldDB" id="A0A7R8VLY9"/>
<keyword evidence="11" id="KW-0175">Coiled coil</keyword>
<comment type="similarity">
    <text evidence="3">Belongs to the maelstrom family.</text>
</comment>
<organism evidence="15">
    <name type="scientific">Timema douglasi</name>
    <name type="common">Walking stick</name>
    <dbReference type="NCBI Taxonomy" id="61478"/>
    <lineage>
        <taxon>Eukaryota</taxon>
        <taxon>Metazoa</taxon>
        <taxon>Ecdysozoa</taxon>
        <taxon>Arthropoda</taxon>
        <taxon>Hexapoda</taxon>
        <taxon>Insecta</taxon>
        <taxon>Pterygota</taxon>
        <taxon>Neoptera</taxon>
        <taxon>Polyneoptera</taxon>
        <taxon>Phasmatodea</taxon>
        <taxon>Timematodea</taxon>
        <taxon>Timematoidea</taxon>
        <taxon>Timematidae</taxon>
        <taxon>Timema</taxon>
    </lineage>
</organism>
<evidence type="ECO:0000313" key="15">
    <source>
        <dbReference type="EMBL" id="CAD7200363.1"/>
    </source>
</evidence>
<dbReference type="GO" id="GO:0043186">
    <property type="term" value="C:P granule"/>
    <property type="evidence" value="ECO:0007669"/>
    <property type="project" value="TreeGrafter"/>
</dbReference>
<dbReference type="GO" id="GO:0045892">
    <property type="term" value="P:negative regulation of DNA-templated transcription"/>
    <property type="evidence" value="ECO:0007669"/>
    <property type="project" value="TreeGrafter"/>
</dbReference>
<dbReference type="GO" id="GO:0030154">
    <property type="term" value="P:cell differentiation"/>
    <property type="evidence" value="ECO:0007669"/>
    <property type="project" value="UniProtKB-KW"/>
</dbReference>
<dbReference type="Pfam" id="PF09011">
    <property type="entry name" value="HMG_box_2"/>
    <property type="match status" value="1"/>
</dbReference>
<dbReference type="GO" id="GO:0043565">
    <property type="term" value="F:sequence-specific DNA binding"/>
    <property type="evidence" value="ECO:0007669"/>
    <property type="project" value="TreeGrafter"/>
</dbReference>
<proteinExistence type="inferred from homology"/>
<evidence type="ECO:0000256" key="2">
    <source>
        <dbReference type="ARBA" id="ARBA00004496"/>
    </source>
</evidence>
<keyword evidence="9" id="KW-0539">Nucleus</keyword>
<evidence type="ECO:0000256" key="7">
    <source>
        <dbReference type="ARBA" id="ARBA00023125"/>
    </source>
</evidence>
<name>A0A7R8VLY9_TIMDO</name>
<dbReference type="GO" id="GO:0007283">
    <property type="term" value="P:spermatogenesis"/>
    <property type="evidence" value="ECO:0007669"/>
    <property type="project" value="TreeGrafter"/>
</dbReference>
<dbReference type="GO" id="GO:0007140">
    <property type="term" value="P:male meiotic nuclear division"/>
    <property type="evidence" value="ECO:0007669"/>
    <property type="project" value="TreeGrafter"/>
</dbReference>
<dbReference type="GO" id="GO:0005634">
    <property type="term" value="C:nucleus"/>
    <property type="evidence" value="ECO:0007669"/>
    <property type="project" value="UniProtKB-SubCell"/>
</dbReference>
<feature type="region of interest" description="Disordered" evidence="12">
    <location>
        <begin position="422"/>
        <end position="445"/>
    </location>
</feature>
<evidence type="ECO:0000256" key="6">
    <source>
        <dbReference type="ARBA" id="ARBA00022782"/>
    </source>
</evidence>
<dbReference type="PANTHER" id="PTHR21358:SF4">
    <property type="entry name" value="PROTEIN MAELSTROM HOMOLOG"/>
    <property type="match status" value="1"/>
</dbReference>
<dbReference type="EMBL" id="OA567449">
    <property type="protein sequence ID" value="CAD7200363.1"/>
    <property type="molecule type" value="Genomic_DNA"/>
</dbReference>
<keyword evidence="10" id="KW-0469">Meiosis</keyword>
<feature type="domain" description="Maelstrom" evidence="14">
    <location>
        <begin position="116"/>
        <end position="308"/>
    </location>
</feature>
<evidence type="ECO:0000256" key="4">
    <source>
        <dbReference type="ARBA" id="ARBA00022473"/>
    </source>
</evidence>
<protein>
    <recommendedName>
        <fullName evidence="16">HMG box domain-containing protein</fullName>
    </recommendedName>
</protein>
<evidence type="ECO:0000256" key="1">
    <source>
        <dbReference type="ARBA" id="ARBA00004123"/>
    </source>
</evidence>
<feature type="coiled-coil region" evidence="11">
    <location>
        <begin position="84"/>
        <end position="112"/>
    </location>
</feature>
<evidence type="ECO:0000256" key="8">
    <source>
        <dbReference type="ARBA" id="ARBA00023158"/>
    </source>
</evidence>
<feature type="domain" description="HMG box" evidence="13">
    <location>
        <begin position="3"/>
        <end position="67"/>
    </location>
</feature>
<dbReference type="GO" id="GO:0034587">
    <property type="term" value="P:piRNA processing"/>
    <property type="evidence" value="ECO:0007669"/>
    <property type="project" value="TreeGrafter"/>
</dbReference>
<dbReference type="Pfam" id="PF13017">
    <property type="entry name" value="Maelstrom"/>
    <property type="match status" value="1"/>
</dbReference>
<dbReference type="Gene3D" id="1.10.30.10">
    <property type="entry name" value="High mobility group box domain"/>
    <property type="match status" value="1"/>
</dbReference>
<evidence type="ECO:0000256" key="9">
    <source>
        <dbReference type="ARBA" id="ARBA00023242"/>
    </source>
</evidence>
<dbReference type="SUPFAM" id="SSF47095">
    <property type="entry name" value="HMG-box"/>
    <property type="match status" value="1"/>
</dbReference>
<accession>A0A7R8VLY9</accession>
<evidence type="ECO:0000259" key="13">
    <source>
        <dbReference type="Pfam" id="PF09011"/>
    </source>
</evidence>
<dbReference type="InterPro" id="IPR024970">
    <property type="entry name" value="Maelstrom"/>
</dbReference>
<gene>
    <name evidence="15" type="ORF">TDIB3V08_LOCUS6584</name>
</gene>
<dbReference type="InterPro" id="IPR009071">
    <property type="entry name" value="HMG_box_dom"/>
</dbReference>
<dbReference type="InterPro" id="IPR036910">
    <property type="entry name" value="HMG_box_dom_sf"/>
</dbReference>
<evidence type="ECO:0008006" key="16">
    <source>
        <dbReference type="Google" id="ProtNLM"/>
    </source>
</evidence>
<evidence type="ECO:0000256" key="12">
    <source>
        <dbReference type="SAM" id="MobiDB-lite"/>
    </source>
</evidence>
<dbReference type="GO" id="GO:0060964">
    <property type="term" value="P:regulation of miRNA-mediated gene silencing"/>
    <property type="evidence" value="ECO:0007669"/>
    <property type="project" value="InterPro"/>
</dbReference>
<evidence type="ECO:0000259" key="14">
    <source>
        <dbReference type="Pfam" id="PF13017"/>
    </source>
</evidence>
<comment type="subcellular location">
    <subcellularLocation>
        <location evidence="2">Cytoplasm</location>
    </subcellularLocation>
    <subcellularLocation>
        <location evidence="1">Nucleus</location>
    </subcellularLocation>
</comment>
<reference evidence="15" key="1">
    <citation type="submission" date="2020-11" db="EMBL/GenBank/DDBJ databases">
        <authorList>
            <person name="Tran Van P."/>
        </authorList>
    </citation>
    <scope>NUCLEOTIDE SEQUENCE</scope>
</reference>
<keyword evidence="8" id="KW-0943">RNA-mediated gene silencing</keyword>
<keyword evidence="5" id="KW-0963">Cytoplasm</keyword>
<dbReference type="PANTHER" id="PTHR21358">
    <property type="entry name" value="PROTEIN MAELSTROM HOMOLOG"/>
    <property type="match status" value="1"/>
</dbReference>
<evidence type="ECO:0000256" key="3">
    <source>
        <dbReference type="ARBA" id="ARBA00007057"/>
    </source>
</evidence>
<keyword evidence="7" id="KW-0238">DNA-binding</keyword>
<sequence>MPPKKKPPAKSAYYFYVEEYVQKIRERGGRIEKQLAWREAGESFENLTPRERAVYEAKAKEYKANVRGNPETKYTTSGQTFAEIDREETEKKEKQERIEREIEEKINKLQLTLSPLPIGMAGIATRTSADTHKIPYPITKDNKKEYHYENDYSKIFGKIKQFLMPGSTASEKDNKLCLPPIFTYYNKEQFHYNKDNEVLIESVLQFLCEAAAVKNNFRVLPLLKLFYEIRNACTTTEQFPKISLAEAELEKDVFAYTPKIGCDFHEQYDANMYCSLSLVRRWGFLIADHCCKFLSIPLKDGFHCPARSAKTHSLDSRPSSVNKFVSSGNYKTHLRHQSNHRPLNSANLDGQGLWRCSTDRALGLFLGVWLILLTVRGLTEGRGVEGLPGVLACYQVALPVSTGGVSSNYSFRNAQEMSAALVAGATSPSPSPHKERDSQRLPDSASNTASYFDAVAATGPPLLTSEQFPSLLGRKSAPMRGVFKEGNSIAAAGRGDSQKIAKTLGYGRGYALDTEKE</sequence>
<dbReference type="InterPro" id="IPR039259">
    <property type="entry name" value="Protein_maelstrom"/>
</dbReference>